<feature type="domain" description="SWI/SNF Subunit INI1 DNA binding" evidence="8">
    <location>
        <begin position="1"/>
        <end position="57"/>
    </location>
</feature>
<protein>
    <recommendedName>
        <fullName evidence="8">SWI/SNF Subunit INI1 DNA binding domain-containing protein</fullName>
    </recommendedName>
</protein>
<dbReference type="InterPro" id="IPR006939">
    <property type="entry name" value="SNF5"/>
</dbReference>
<dbReference type="PIRSF" id="PIRSF038126">
    <property type="entry name" value="SWI_SNF"/>
    <property type="match status" value="1"/>
</dbReference>
<dbReference type="Proteomes" id="UP001208570">
    <property type="component" value="Unassembled WGS sequence"/>
</dbReference>
<dbReference type="GO" id="GO:0006338">
    <property type="term" value="P:chromatin remodeling"/>
    <property type="evidence" value="ECO:0007669"/>
    <property type="project" value="InterPro"/>
</dbReference>
<comment type="caution">
    <text evidence="9">The sequence shown here is derived from an EMBL/GenBank/DDBJ whole genome shotgun (WGS) entry which is preliminary data.</text>
</comment>
<evidence type="ECO:0000256" key="5">
    <source>
        <dbReference type="ARBA" id="ARBA00023159"/>
    </source>
</evidence>
<gene>
    <name evidence="9" type="ORF">LSH36_12g04006</name>
</gene>
<accession>A0AAD9NJ43</accession>
<name>A0AAD9NJ43_9ANNE</name>
<keyword evidence="3" id="KW-0805">Transcription regulation</keyword>
<dbReference type="AlphaFoldDB" id="A0AAD9NJ43"/>
<organism evidence="9 10">
    <name type="scientific">Paralvinella palmiformis</name>
    <dbReference type="NCBI Taxonomy" id="53620"/>
    <lineage>
        <taxon>Eukaryota</taxon>
        <taxon>Metazoa</taxon>
        <taxon>Spiralia</taxon>
        <taxon>Lophotrochozoa</taxon>
        <taxon>Annelida</taxon>
        <taxon>Polychaeta</taxon>
        <taxon>Sedentaria</taxon>
        <taxon>Canalipalpata</taxon>
        <taxon>Terebellida</taxon>
        <taxon>Terebelliformia</taxon>
        <taxon>Alvinellidae</taxon>
        <taxon>Paralvinella</taxon>
    </lineage>
</organism>
<keyword evidence="5" id="KW-0010">Activator</keyword>
<dbReference type="Pfam" id="PF21459">
    <property type="entry name" value="INI1_DNA-bd"/>
    <property type="match status" value="1"/>
</dbReference>
<evidence type="ECO:0000256" key="7">
    <source>
        <dbReference type="ARBA" id="ARBA00023242"/>
    </source>
</evidence>
<evidence type="ECO:0000256" key="4">
    <source>
        <dbReference type="ARBA" id="ARBA00023125"/>
    </source>
</evidence>
<keyword evidence="7" id="KW-0539">Nucleus</keyword>
<dbReference type="InterPro" id="IPR048664">
    <property type="entry name" value="INI1_DNA-bd"/>
</dbReference>
<comment type="similarity">
    <text evidence="2">Belongs to the SNF5 family.</text>
</comment>
<comment type="subcellular location">
    <subcellularLocation>
        <location evidence="1">Nucleus</location>
    </subcellularLocation>
</comment>
<dbReference type="Pfam" id="PF04855">
    <property type="entry name" value="SNF5"/>
    <property type="match status" value="1"/>
</dbReference>
<evidence type="ECO:0000313" key="9">
    <source>
        <dbReference type="EMBL" id="KAK2169059.1"/>
    </source>
</evidence>
<dbReference type="CDD" id="cd21086">
    <property type="entry name" value="WH_NTD_SMARCB1"/>
    <property type="match status" value="1"/>
</dbReference>
<evidence type="ECO:0000313" key="10">
    <source>
        <dbReference type="Proteomes" id="UP001208570"/>
    </source>
</evidence>
<evidence type="ECO:0000256" key="6">
    <source>
        <dbReference type="ARBA" id="ARBA00023163"/>
    </source>
</evidence>
<evidence type="ECO:0000256" key="2">
    <source>
        <dbReference type="ARBA" id="ARBA00010239"/>
    </source>
</evidence>
<dbReference type="InterPro" id="IPR017393">
    <property type="entry name" value="Sfh1/SNF5"/>
</dbReference>
<dbReference type="PANTHER" id="PTHR10019">
    <property type="entry name" value="SNF5"/>
    <property type="match status" value="1"/>
</dbReference>
<keyword evidence="6" id="KW-0804">Transcription</keyword>
<keyword evidence="10" id="KW-1185">Reference proteome</keyword>
<sequence length="358" mass="41406">MFRGSLYKRYPSLWRRLITIDERKRLGQKVGFGQHSLATNITLLRASEVDEIFEGNDEKYKAVSLTSETTVPRDTKNKRTSGWVQAVPSSSHHLDAVPCSTPINKNRNAKNKLRTYPLCYDDLDPSQIHENAGQPEVLVPIRLDMEYEGQKLRDCFTWNKNEQLISPEQFAEIICDDLDLNPVHFVTAISQSIRQQIEAFPTDNILEEQTDQRVILKLNIHVGNISLVDQFEWDMSEKYNSPEEFATSLCAELGLGGEFVTTIAYSIRGQLSWHQRTYAFSESPLPIIEVAIRNQNEVDQWCPFLETLTDAEMEKKIRDQDRNTRQACYLNYLFINIYFCKENETTCQHCTIMVVHNI</sequence>
<keyword evidence="4" id="KW-0238">DNA-binding</keyword>
<evidence type="ECO:0000256" key="3">
    <source>
        <dbReference type="ARBA" id="ARBA00023015"/>
    </source>
</evidence>
<dbReference type="GO" id="GO:0003677">
    <property type="term" value="F:DNA binding"/>
    <property type="evidence" value="ECO:0007669"/>
    <property type="project" value="UniProtKB-KW"/>
</dbReference>
<dbReference type="GO" id="GO:0000228">
    <property type="term" value="C:nuclear chromosome"/>
    <property type="evidence" value="ECO:0007669"/>
    <property type="project" value="InterPro"/>
</dbReference>
<proteinExistence type="inferred from homology"/>
<reference evidence="9" key="1">
    <citation type="journal article" date="2023" name="Mol. Biol. Evol.">
        <title>Third-Generation Sequencing Reveals the Adaptive Role of the Epigenome in Three Deep-Sea Polychaetes.</title>
        <authorList>
            <person name="Perez M."/>
            <person name="Aroh O."/>
            <person name="Sun Y."/>
            <person name="Lan Y."/>
            <person name="Juniper S.K."/>
            <person name="Young C.R."/>
            <person name="Angers B."/>
            <person name="Qian P.Y."/>
        </authorList>
    </citation>
    <scope>NUCLEOTIDE SEQUENCE</scope>
    <source>
        <strain evidence="9">P08H-3</strain>
    </source>
</reference>
<evidence type="ECO:0000259" key="8">
    <source>
        <dbReference type="Pfam" id="PF21459"/>
    </source>
</evidence>
<dbReference type="EMBL" id="JAODUP010000012">
    <property type="protein sequence ID" value="KAK2169059.1"/>
    <property type="molecule type" value="Genomic_DNA"/>
</dbReference>
<evidence type="ECO:0000256" key="1">
    <source>
        <dbReference type="ARBA" id="ARBA00004123"/>
    </source>
</evidence>